<keyword evidence="3 9" id="KW-0812">Transmembrane</keyword>
<keyword evidence="14" id="KW-1185">Reference proteome</keyword>
<evidence type="ECO:0000256" key="7">
    <source>
        <dbReference type="ARBA" id="ARBA00023136"/>
    </source>
</evidence>
<dbReference type="InterPro" id="IPR005170">
    <property type="entry name" value="Transptr-assoc_dom"/>
</dbReference>
<evidence type="ECO:0000256" key="10">
    <source>
        <dbReference type="SAM" id="Phobius"/>
    </source>
</evidence>
<sequence length="436" mass="48100">MIGLLLAALFIVLNGFFVAAEFAFVKMHATQLHPRVRRGEKRAIFAQSIIERLDRYLSVTQFGVTLASLGLGWIGEPAIERLVLSWAGPFIHGEAEKALHVAIVIVAFGFLTFGHVLFGELVPKLIAIQRSESTALFSATPLHVMYFAFRPLLWILERASALILRFMGLSADAASEGTLSEEQILGILAANTARSPMGKEKSQLLERVLRFSSRTARHAMVPRVDVASLPIDTPRADAIRFIRSQQYSRLILTKDRSLDNVVGYLYVKDFLLEEVLGQGDLKSLRRDAIFVPETQGLLDVLRRMQESQIPIAVVVDEYGGTSGIVTMEDLLEEIVGEIRDELDEEPAALVKVPGDEHAWEVDARLKMDDLRSIGVLVENEDAAEPIGAVLLEKLGRMPRKGDSVAIAGNAVGIVSALSRRRIIRVRVRITPQPAAA</sequence>
<dbReference type="SMART" id="SM00116">
    <property type="entry name" value="CBS"/>
    <property type="match status" value="2"/>
</dbReference>
<keyword evidence="7 9" id="KW-0472">Membrane</keyword>
<feature type="domain" description="CBS" evidence="11">
    <location>
        <begin position="284"/>
        <end position="341"/>
    </location>
</feature>
<dbReference type="InterPro" id="IPR046342">
    <property type="entry name" value="CBS_dom_sf"/>
</dbReference>
<feature type="transmembrane region" description="Helical" evidence="10">
    <location>
        <begin position="134"/>
        <end position="156"/>
    </location>
</feature>
<accession>A0ABZ2K8M5</accession>
<evidence type="ECO:0000256" key="5">
    <source>
        <dbReference type="ARBA" id="ARBA00022989"/>
    </source>
</evidence>
<dbReference type="InterPro" id="IPR036318">
    <property type="entry name" value="FAD-bd_PCMH-like_sf"/>
</dbReference>
<dbReference type="Pfam" id="PF03471">
    <property type="entry name" value="CorC_HlyC"/>
    <property type="match status" value="1"/>
</dbReference>
<dbReference type="PROSITE" id="PS51846">
    <property type="entry name" value="CNNM"/>
    <property type="match status" value="1"/>
</dbReference>
<evidence type="ECO:0000313" key="13">
    <source>
        <dbReference type="EMBL" id="WXA93455.1"/>
    </source>
</evidence>
<dbReference type="Pfam" id="PF01595">
    <property type="entry name" value="CNNM"/>
    <property type="match status" value="1"/>
</dbReference>
<dbReference type="SMART" id="SM01091">
    <property type="entry name" value="CorC_HlyC"/>
    <property type="match status" value="1"/>
</dbReference>
<name>A0ABZ2K8M5_9BACT</name>
<dbReference type="PANTHER" id="PTHR43099">
    <property type="entry name" value="UPF0053 PROTEIN YRKA"/>
    <property type="match status" value="1"/>
</dbReference>
<evidence type="ECO:0000256" key="8">
    <source>
        <dbReference type="PROSITE-ProRule" id="PRU00703"/>
    </source>
</evidence>
<dbReference type="InterPro" id="IPR002550">
    <property type="entry name" value="CNNM"/>
</dbReference>
<evidence type="ECO:0000256" key="9">
    <source>
        <dbReference type="PROSITE-ProRule" id="PRU01193"/>
    </source>
</evidence>
<evidence type="ECO:0000259" key="12">
    <source>
        <dbReference type="PROSITE" id="PS51846"/>
    </source>
</evidence>
<organism evidence="13 14">
    <name type="scientific">Pendulispora brunnea</name>
    <dbReference type="NCBI Taxonomy" id="2905690"/>
    <lineage>
        <taxon>Bacteria</taxon>
        <taxon>Pseudomonadati</taxon>
        <taxon>Myxococcota</taxon>
        <taxon>Myxococcia</taxon>
        <taxon>Myxococcales</taxon>
        <taxon>Sorangiineae</taxon>
        <taxon>Pendulisporaceae</taxon>
        <taxon>Pendulispora</taxon>
    </lineage>
</organism>
<dbReference type="EMBL" id="CP089982">
    <property type="protein sequence ID" value="WXA93455.1"/>
    <property type="molecule type" value="Genomic_DNA"/>
</dbReference>
<gene>
    <name evidence="13" type="ORF">LZC95_44250</name>
</gene>
<keyword evidence="2" id="KW-1003">Cell membrane</keyword>
<dbReference type="InterPro" id="IPR044751">
    <property type="entry name" value="Ion_transp-like_CBS"/>
</dbReference>
<dbReference type="InterPro" id="IPR000644">
    <property type="entry name" value="CBS_dom"/>
</dbReference>
<dbReference type="PROSITE" id="PS51371">
    <property type="entry name" value="CBS"/>
    <property type="match status" value="2"/>
</dbReference>
<dbReference type="Gene3D" id="3.10.580.10">
    <property type="entry name" value="CBS-domain"/>
    <property type="match status" value="1"/>
</dbReference>
<feature type="domain" description="CBS" evidence="11">
    <location>
        <begin position="220"/>
        <end position="281"/>
    </location>
</feature>
<evidence type="ECO:0000256" key="1">
    <source>
        <dbReference type="ARBA" id="ARBA00004651"/>
    </source>
</evidence>
<dbReference type="InterPro" id="IPR051676">
    <property type="entry name" value="UPF0053_domain"/>
</dbReference>
<evidence type="ECO:0000256" key="2">
    <source>
        <dbReference type="ARBA" id="ARBA00022475"/>
    </source>
</evidence>
<dbReference type="Proteomes" id="UP001379533">
    <property type="component" value="Chromosome"/>
</dbReference>
<dbReference type="CDD" id="cd04590">
    <property type="entry name" value="CBS_pair_CorC_HlyC_assoc"/>
    <property type="match status" value="1"/>
</dbReference>
<evidence type="ECO:0000259" key="11">
    <source>
        <dbReference type="PROSITE" id="PS51371"/>
    </source>
</evidence>
<keyword evidence="6 8" id="KW-0129">CBS domain</keyword>
<dbReference type="InterPro" id="IPR016169">
    <property type="entry name" value="FAD-bd_PCMH_sub2"/>
</dbReference>
<dbReference type="RefSeq" id="WP_394844054.1">
    <property type="nucleotide sequence ID" value="NZ_CP089982.1"/>
</dbReference>
<dbReference type="Gene3D" id="3.30.465.10">
    <property type="match status" value="1"/>
</dbReference>
<protein>
    <submittedName>
        <fullName evidence="13">Hemolysin family protein</fullName>
    </submittedName>
</protein>
<keyword evidence="5 9" id="KW-1133">Transmembrane helix</keyword>
<feature type="transmembrane region" description="Helical" evidence="10">
    <location>
        <begin position="98"/>
        <end position="122"/>
    </location>
</feature>
<comment type="subcellular location">
    <subcellularLocation>
        <location evidence="1">Cell membrane</location>
        <topology evidence="1">Multi-pass membrane protein</topology>
    </subcellularLocation>
</comment>
<evidence type="ECO:0000256" key="3">
    <source>
        <dbReference type="ARBA" id="ARBA00022692"/>
    </source>
</evidence>
<evidence type="ECO:0000256" key="4">
    <source>
        <dbReference type="ARBA" id="ARBA00022737"/>
    </source>
</evidence>
<reference evidence="13 14" key="1">
    <citation type="submission" date="2021-12" db="EMBL/GenBank/DDBJ databases">
        <title>Discovery of the Pendulisporaceae a myxobacterial family with distinct sporulation behavior and unique specialized metabolism.</title>
        <authorList>
            <person name="Garcia R."/>
            <person name="Popoff A."/>
            <person name="Bader C.D."/>
            <person name="Loehr J."/>
            <person name="Walesch S."/>
            <person name="Walt C."/>
            <person name="Boldt J."/>
            <person name="Bunk B."/>
            <person name="Haeckl F.J.F.P.J."/>
            <person name="Gunesch A.P."/>
            <person name="Birkelbach J."/>
            <person name="Nuebel U."/>
            <person name="Pietschmann T."/>
            <person name="Bach T."/>
            <person name="Mueller R."/>
        </authorList>
    </citation>
    <scope>NUCLEOTIDE SEQUENCE [LARGE SCALE GENOMIC DNA]</scope>
    <source>
        <strain evidence="13 14">MSr12523</strain>
    </source>
</reference>
<keyword evidence="4" id="KW-0677">Repeat</keyword>
<proteinExistence type="predicted"/>
<evidence type="ECO:0000313" key="14">
    <source>
        <dbReference type="Proteomes" id="UP001379533"/>
    </source>
</evidence>
<dbReference type="SUPFAM" id="SSF54631">
    <property type="entry name" value="CBS-domain pair"/>
    <property type="match status" value="1"/>
</dbReference>
<dbReference type="Pfam" id="PF00571">
    <property type="entry name" value="CBS"/>
    <property type="match status" value="1"/>
</dbReference>
<evidence type="ECO:0000256" key="6">
    <source>
        <dbReference type="ARBA" id="ARBA00023122"/>
    </source>
</evidence>
<dbReference type="SUPFAM" id="SSF56176">
    <property type="entry name" value="FAD-binding/transporter-associated domain-like"/>
    <property type="match status" value="1"/>
</dbReference>
<dbReference type="PANTHER" id="PTHR43099:SF2">
    <property type="entry name" value="UPF0053 PROTEIN YRKA"/>
    <property type="match status" value="1"/>
</dbReference>
<feature type="domain" description="CNNM transmembrane" evidence="12">
    <location>
        <begin position="1"/>
        <end position="204"/>
    </location>
</feature>